<keyword evidence="5 9" id="KW-0413">Isomerase</keyword>
<feature type="binding site" evidence="9">
    <location>
        <position position="246"/>
    </location>
    <ligand>
        <name>Mg(2+)</name>
        <dbReference type="ChEBI" id="CHEBI:18420"/>
    </ligand>
</feature>
<feature type="domain" description="Alpha-D-phosphohexomutase C-terminal" evidence="10">
    <location>
        <begin position="380"/>
        <end position="445"/>
    </location>
</feature>
<keyword evidence="2 9" id="KW-0597">Phosphoprotein</keyword>
<comment type="caution">
    <text evidence="14">The sequence shown here is derived from an EMBL/GenBank/DDBJ whole genome shotgun (WGS) entry which is preliminary data.</text>
</comment>
<dbReference type="EC" id="5.4.2.10" evidence="7 9"/>
<evidence type="ECO:0000256" key="3">
    <source>
        <dbReference type="ARBA" id="ARBA00022723"/>
    </source>
</evidence>
<evidence type="ECO:0000259" key="10">
    <source>
        <dbReference type="Pfam" id="PF00408"/>
    </source>
</evidence>
<evidence type="ECO:0000256" key="2">
    <source>
        <dbReference type="ARBA" id="ARBA00022553"/>
    </source>
</evidence>
<dbReference type="InterPro" id="IPR050060">
    <property type="entry name" value="Phosphoglucosamine_mutase"/>
</dbReference>
<evidence type="ECO:0000256" key="5">
    <source>
        <dbReference type="ARBA" id="ARBA00023235"/>
    </source>
</evidence>
<evidence type="ECO:0000259" key="13">
    <source>
        <dbReference type="Pfam" id="PF02880"/>
    </source>
</evidence>
<evidence type="ECO:0000313" key="14">
    <source>
        <dbReference type="EMBL" id="TLQ44249.1"/>
    </source>
</evidence>
<dbReference type="NCBIfam" id="TIGR01455">
    <property type="entry name" value="glmM"/>
    <property type="match status" value="1"/>
</dbReference>
<evidence type="ECO:0000256" key="9">
    <source>
        <dbReference type="HAMAP-Rule" id="MF_01554"/>
    </source>
</evidence>
<dbReference type="HAMAP" id="MF_01554_B">
    <property type="entry name" value="GlmM_B"/>
    <property type="match status" value="1"/>
</dbReference>
<comment type="cofactor">
    <cofactor evidence="9">
        <name>Mg(2+)</name>
        <dbReference type="ChEBI" id="CHEBI:18420"/>
    </cofactor>
    <text evidence="9">Binds 1 Mg(2+) ion per subunit.</text>
</comment>
<keyword evidence="15" id="KW-1185">Reference proteome</keyword>
<dbReference type="Pfam" id="PF02880">
    <property type="entry name" value="PGM_PMM_III"/>
    <property type="match status" value="1"/>
</dbReference>
<evidence type="ECO:0000259" key="12">
    <source>
        <dbReference type="Pfam" id="PF02879"/>
    </source>
</evidence>
<proteinExistence type="inferred from homology"/>
<sequence>MGRLFGTDGVRGVANADLTAELALGLSVAAAHVLAEAGTFEGHRPTAVVGRDPRASGEFLEAAVVAGLASAGVDVLRVGVLPTPAVAYLTGVLGADLGVMLSASHNAMPDNGVKFFARGGHKLADELEDRIESVYEEHRTGAPWDRPTGAGVGRVRDYDEGFDKYVAHLIAVLPNRLDGLKVVLDEAHGAAARVSPEAFARAGAEVVTIGAEPDGLNINDNCGSTHLGLLKAAVVDHGADFGIAHDGDADRCLAVDAEGNEVDGDQILAVLALAMREAGTLRGNTVVATVMSNLGFKLAMEREGVELVQTAVGDRYVLESMKEHGYALGGEQSGHVIVLDHATTGDGTLTGLMLAARVAATGRSLAELAGVMDRLPQVLVNVPDVDKSRVSSSAELAAAVGDAERELGTTGRVLLRPSGTEPLVRVMVEAADIEQARSVAGRLADAVKSALG</sequence>
<name>A0A5R9E5K8_9ACTN</name>
<dbReference type="InterPro" id="IPR005841">
    <property type="entry name" value="Alpha-D-phosphohexomutase_SF"/>
</dbReference>
<feature type="modified residue" description="Phosphoserine" evidence="9">
    <location>
        <position position="104"/>
    </location>
</feature>
<dbReference type="GO" id="GO:0000287">
    <property type="term" value="F:magnesium ion binding"/>
    <property type="evidence" value="ECO:0007669"/>
    <property type="project" value="UniProtKB-UniRule"/>
</dbReference>
<evidence type="ECO:0000256" key="1">
    <source>
        <dbReference type="ARBA" id="ARBA00010231"/>
    </source>
</evidence>
<dbReference type="InterPro" id="IPR005843">
    <property type="entry name" value="A-D-PHexomutase_C"/>
</dbReference>
<dbReference type="PRINTS" id="PR00509">
    <property type="entry name" value="PGMPMM"/>
</dbReference>
<protein>
    <recommendedName>
        <fullName evidence="8 9">Phosphoglucosamine mutase</fullName>
        <ecNumber evidence="7 9">5.4.2.10</ecNumber>
    </recommendedName>
</protein>
<keyword evidence="3 9" id="KW-0479">Metal-binding</keyword>
<comment type="similarity">
    <text evidence="1 9">Belongs to the phosphohexose mutase family.</text>
</comment>
<evidence type="ECO:0000256" key="8">
    <source>
        <dbReference type="ARBA" id="ARBA00068193"/>
    </source>
</evidence>
<dbReference type="InterPro" id="IPR016055">
    <property type="entry name" value="A-D-PHexomutase_a/b/a-I/II/III"/>
</dbReference>
<dbReference type="InterPro" id="IPR005846">
    <property type="entry name" value="A-D-PHexomutase_a/b/a-III"/>
</dbReference>
<dbReference type="OrthoDB" id="9803322at2"/>
<accession>A0A5R9E5K8</accession>
<comment type="function">
    <text evidence="9">Catalyzes the conversion of glucosamine-6-phosphate to glucosamine-1-phosphate.</text>
</comment>
<dbReference type="Proteomes" id="UP000305921">
    <property type="component" value="Unassembled WGS sequence"/>
</dbReference>
<reference evidence="14 15" key="1">
    <citation type="submission" date="2019-05" db="EMBL/GenBank/DDBJ databases">
        <title>Streptomyces marianii sp. nov., a novel marine actinomycete from southern coast of India.</title>
        <authorList>
            <person name="Iniyan A.M."/>
            <person name="Wink J."/>
            <person name="Ramprasad E."/>
            <person name="Ramana C.V."/>
            <person name="Bunk B."/>
            <person name="Sproer C."/>
            <person name="Joseph F.-J.R.S."/>
            <person name="Vincent S.G.P."/>
        </authorList>
    </citation>
    <scope>NUCLEOTIDE SEQUENCE [LARGE SCALE GENOMIC DNA]</scope>
    <source>
        <strain evidence="14 15">ICN19</strain>
    </source>
</reference>
<keyword evidence="4 9" id="KW-0460">Magnesium</keyword>
<feature type="binding site" evidence="9">
    <location>
        <position position="250"/>
    </location>
    <ligand>
        <name>Mg(2+)</name>
        <dbReference type="ChEBI" id="CHEBI:18420"/>
    </ligand>
</feature>
<evidence type="ECO:0000256" key="6">
    <source>
        <dbReference type="ARBA" id="ARBA00050364"/>
    </source>
</evidence>
<feature type="binding site" description="via phosphate group" evidence="9">
    <location>
        <position position="104"/>
    </location>
    <ligand>
        <name>Mg(2+)</name>
        <dbReference type="ChEBI" id="CHEBI:18420"/>
    </ligand>
</feature>
<dbReference type="GO" id="GO:0005975">
    <property type="term" value="P:carbohydrate metabolic process"/>
    <property type="evidence" value="ECO:0007669"/>
    <property type="project" value="InterPro"/>
</dbReference>
<dbReference type="AlphaFoldDB" id="A0A5R9E5K8"/>
<feature type="domain" description="Alpha-D-phosphohexomutase alpha/beta/alpha" evidence="13">
    <location>
        <begin position="263"/>
        <end position="372"/>
    </location>
</feature>
<dbReference type="Pfam" id="PF02878">
    <property type="entry name" value="PGM_PMM_I"/>
    <property type="match status" value="1"/>
</dbReference>
<dbReference type="FunFam" id="3.40.120.10:FF:000002">
    <property type="entry name" value="Phosphoglucosamine mutase"/>
    <property type="match status" value="1"/>
</dbReference>
<feature type="domain" description="Alpha-D-phosphohexomutase alpha/beta/alpha" evidence="12">
    <location>
        <begin position="164"/>
        <end position="259"/>
    </location>
</feature>
<dbReference type="Gene3D" id="3.40.120.10">
    <property type="entry name" value="Alpha-D-Glucose-1,6-Bisphosphate, subunit A, domain 3"/>
    <property type="match status" value="3"/>
</dbReference>
<evidence type="ECO:0000256" key="4">
    <source>
        <dbReference type="ARBA" id="ARBA00022842"/>
    </source>
</evidence>
<feature type="active site" description="Phosphoserine intermediate" evidence="9">
    <location>
        <position position="104"/>
    </location>
</feature>
<comment type="catalytic activity">
    <reaction evidence="6 9">
        <text>alpha-D-glucosamine 1-phosphate = D-glucosamine 6-phosphate</text>
        <dbReference type="Rhea" id="RHEA:23424"/>
        <dbReference type="ChEBI" id="CHEBI:58516"/>
        <dbReference type="ChEBI" id="CHEBI:58725"/>
        <dbReference type="EC" id="5.4.2.10"/>
    </reaction>
</comment>
<comment type="PTM">
    <text evidence="9">Activated by phosphorylation.</text>
</comment>
<dbReference type="InterPro" id="IPR005845">
    <property type="entry name" value="A-D-PHexomutase_a/b/a-II"/>
</dbReference>
<dbReference type="PANTHER" id="PTHR42946:SF1">
    <property type="entry name" value="PHOSPHOGLUCOMUTASE (ALPHA-D-GLUCOSE-1,6-BISPHOSPHATE-DEPENDENT)"/>
    <property type="match status" value="1"/>
</dbReference>
<dbReference type="GO" id="GO:0005829">
    <property type="term" value="C:cytosol"/>
    <property type="evidence" value="ECO:0007669"/>
    <property type="project" value="TreeGrafter"/>
</dbReference>
<feature type="domain" description="Alpha-D-phosphohexomutase alpha/beta/alpha" evidence="11">
    <location>
        <begin position="3"/>
        <end position="138"/>
    </location>
</feature>
<evidence type="ECO:0000313" key="15">
    <source>
        <dbReference type="Proteomes" id="UP000305921"/>
    </source>
</evidence>
<dbReference type="EMBL" id="VAWE01000001">
    <property type="protein sequence ID" value="TLQ44249.1"/>
    <property type="molecule type" value="Genomic_DNA"/>
</dbReference>
<dbReference type="SUPFAM" id="SSF55957">
    <property type="entry name" value="Phosphoglucomutase, C-terminal domain"/>
    <property type="match status" value="1"/>
</dbReference>
<dbReference type="GO" id="GO:0008966">
    <property type="term" value="F:phosphoglucosamine mutase activity"/>
    <property type="evidence" value="ECO:0007669"/>
    <property type="project" value="UniProtKB-UniRule"/>
</dbReference>
<feature type="binding site" evidence="9">
    <location>
        <position position="248"/>
    </location>
    <ligand>
        <name>Mg(2+)</name>
        <dbReference type="ChEBI" id="CHEBI:18420"/>
    </ligand>
</feature>
<dbReference type="InterPro" id="IPR036900">
    <property type="entry name" value="A-D-PHexomutase_C_sf"/>
</dbReference>
<dbReference type="PANTHER" id="PTHR42946">
    <property type="entry name" value="PHOSPHOHEXOSE MUTASE"/>
    <property type="match status" value="1"/>
</dbReference>
<dbReference type="InterPro" id="IPR005844">
    <property type="entry name" value="A-D-PHexomutase_a/b/a-I"/>
</dbReference>
<dbReference type="Pfam" id="PF00408">
    <property type="entry name" value="PGM_PMM_IV"/>
    <property type="match status" value="1"/>
</dbReference>
<dbReference type="SUPFAM" id="SSF53738">
    <property type="entry name" value="Phosphoglucomutase, first 3 domains"/>
    <property type="match status" value="3"/>
</dbReference>
<dbReference type="FunFam" id="3.30.310.50:FF:000001">
    <property type="entry name" value="Phosphoglucosamine mutase"/>
    <property type="match status" value="1"/>
</dbReference>
<dbReference type="InterPro" id="IPR006352">
    <property type="entry name" value="GlmM_bact"/>
</dbReference>
<dbReference type="CDD" id="cd05802">
    <property type="entry name" value="GlmM"/>
    <property type="match status" value="1"/>
</dbReference>
<dbReference type="GO" id="GO:0009252">
    <property type="term" value="P:peptidoglycan biosynthetic process"/>
    <property type="evidence" value="ECO:0007669"/>
    <property type="project" value="TreeGrafter"/>
</dbReference>
<dbReference type="Gene3D" id="3.30.310.50">
    <property type="entry name" value="Alpha-D-phosphohexomutase, C-terminal domain"/>
    <property type="match status" value="1"/>
</dbReference>
<organism evidence="14 15">
    <name type="scientific">Streptomyces marianii</name>
    <dbReference type="NCBI Taxonomy" id="1817406"/>
    <lineage>
        <taxon>Bacteria</taxon>
        <taxon>Bacillati</taxon>
        <taxon>Actinomycetota</taxon>
        <taxon>Actinomycetes</taxon>
        <taxon>Kitasatosporales</taxon>
        <taxon>Streptomycetaceae</taxon>
        <taxon>Streptomyces</taxon>
    </lineage>
</organism>
<evidence type="ECO:0000256" key="7">
    <source>
        <dbReference type="ARBA" id="ARBA00066330"/>
    </source>
</evidence>
<dbReference type="FunFam" id="3.40.120.10:FF:000001">
    <property type="entry name" value="Phosphoglucosamine mutase"/>
    <property type="match status" value="1"/>
</dbReference>
<dbReference type="GO" id="GO:0004615">
    <property type="term" value="F:phosphomannomutase activity"/>
    <property type="evidence" value="ECO:0007669"/>
    <property type="project" value="TreeGrafter"/>
</dbReference>
<gene>
    <name evidence="9" type="primary">glmM</name>
    <name evidence="14" type="ORF">FEF34_14955</name>
</gene>
<dbReference type="RefSeq" id="WP_138053646.1">
    <property type="nucleotide sequence ID" value="NZ_VAWE01000001.1"/>
</dbReference>
<dbReference type="Pfam" id="PF02879">
    <property type="entry name" value="PGM_PMM_II"/>
    <property type="match status" value="1"/>
</dbReference>
<dbReference type="GO" id="GO:0006048">
    <property type="term" value="P:UDP-N-acetylglucosamine biosynthetic process"/>
    <property type="evidence" value="ECO:0007669"/>
    <property type="project" value="TreeGrafter"/>
</dbReference>
<evidence type="ECO:0000259" key="11">
    <source>
        <dbReference type="Pfam" id="PF02878"/>
    </source>
</evidence>